<reference evidence="2" key="1">
    <citation type="submission" date="2017-11" db="EMBL/GenBank/DDBJ databases">
        <authorList>
            <person name="Kuznetsova I."/>
            <person name="Sazanova A."/>
            <person name="Chirak E."/>
            <person name="Safronova V."/>
            <person name="Willems A."/>
        </authorList>
    </citation>
    <scope>NUCLEOTIDE SEQUENCE [LARGE SCALE GENOMIC DNA]</scope>
    <source>
        <strain evidence="2">CCBAU 03422</strain>
    </source>
</reference>
<dbReference type="EMBL" id="PGGM01000022">
    <property type="protein sequence ID" value="PSH56412.1"/>
    <property type="molecule type" value="Genomic_DNA"/>
</dbReference>
<evidence type="ECO:0000313" key="2">
    <source>
        <dbReference type="Proteomes" id="UP000241764"/>
    </source>
</evidence>
<name>A0A2P7AQC5_9HYPH</name>
<keyword evidence="2" id="KW-1185">Reference proteome</keyword>
<evidence type="ECO:0000313" key="1">
    <source>
        <dbReference type="EMBL" id="PSH56412.1"/>
    </source>
</evidence>
<dbReference type="AlphaFoldDB" id="A0A2P7AQC5"/>
<proteinExistence type="predicted"/>
<dbReference type="Proteomes" id="UP000241764">
    <property type="component" value="Unassembled WGS sequence"/>
</dbReference>
<organism evidence="1 2">
    <name type="scientific">Phyllobacterium sophorae</name>
    <dbReference type="NCBI Taxonomy" id="1520277"/>
    <lineage>
        <taxon>Bacteria</taxon>
        <taxon>Pseudomonadati</taxon>
        <taxon>Pseudomonadota</taxon>
        <taxon>Alphaproteobacteria</taxon>
        <taxon>Hyphomicrobiales</taxon>
        <taxon>Phyllobacteriaceae</taxon>
        <taxon>Phyllobacterium</taxon>
    </lineage>
</organism>
<protein>
    <submittedName>
        <fullName evidence="1">Uncharacterized protein</fullName>
    </submittedName>
</protein>
<comment type="caution">
    <text evidence="1">The sequence shown here is derived from an EMBL/GenBank/DDBJ whole genome shotgun (WGS) entry which is preliminary data.</text>
</comment>
<accession>A0A2P7AQC5</accession>
<sequence>MSMEYTVYTPLQEISDEIIPALVSELNKFDMICEIHPDVSFADSPGFVPFKFRLDAIQFPEIAGKDLVSGVEISIYDFEADEQGNPYFGSEEDSQQGQYNKIVSFHFTGVSDRFEFRFACLTSAVLTNLLNGIRSDDDWNMSKGSAAIVAEAWNEVKSYEEYCARELDIPYHEFEGWT</sequence>
<gene>
    <name evidence="1" type="ORF">CU103_29530</name>
</gene>